<dbReference type="PANTHER" id="PTHR11403">
    <property type="entry name" value="CYTOCHROME C OXIDASE SUBUNIT III"/>
    <property type="match status" value="1"/>
</dbReference>
<evidence type="ECO:0000256" key="2">
    <source>
        <dbReference type="ARBA" id="ARBA00010581"/>
    </source>
</evidence>
<dbReference type="EMBL" id="VGLS01000696">
    <property type="protein sequence ID" value="MBM3225822.1"/>
    <property type="molecule type" value="Genomic_DNA"/>
</dbReference>
<dbReference type="Gene3D" id="1.20.120.80">
    <property type="entry name" value="Cytochrome c oxidase, subunit III, four-helix bundle"/>
    <property type="match status" value="1"/>
</dbReference>
<evidence type="ECO:0000256" key="5">
    <source>
        <dbReference type="ARBA" id="ARBA00023136"/>
    </source>
</evidence>
<dbReference type="SUPFAM" id="SSF81452">
    <property type="entry name" value="Cytochrome c oxidase subunit III-like"/>
    <property type="match status" value="1"/>
</dbReference>
<keyword evidence="4 7" id="KW-1133">Transmembrane helix</keyword>
<proteinExistence type="inferred from homology"/>
<evidence type="ECO:0000256" key="7">
    <source>
        <dbReference type="SAM" id="Phobius"/>
    </source>
</evidence>
<evidence type="ECO:0000256" key="3">
    <source>
        <dbReference type="ARBA" id="ARBA00022692"/>
    </source>
</evidence>
<feature type="transmembrane region" description="Helical" evidence="7">
    <location>
        <begin position="140"/>
        <end position="157"/>
    </location>
</feature>
<gene>
    <name evidence="9" type="ORF">FJZ47_18765</name>
</gene>
<reference evidence="9" key="1">
    <citation type="submission" date="2019-03" db="EMBL/GenBank/DDBJ databases">
        <title>Lake Tanganyika Metagenome-Assembled Genomes (MAGs).</title>
        <authorList>
            <person name="Tran P."/>
        </authorList>
    </citation>
    <scope>NUCLEOTIDE SEQUENCE</scope>
    <source>
        <strain evidence="9">K_DeepCast_65m_m2_066</strain>
    </source>
</reference>
<keyword evidence="5 7" id="KW-0472">Membrane</keyword>
<dbReference type="GO" id="GO:0004129">
    <property type="term" value="F:cytochrome-c oxidase activity"/>
    <property type="evidence" value="ECO:0007669"/>
    <property type="project" value="InterPro"/>
</dbReference>
<dbReference type="InterPro" id="IPR000298">
    <property type="entry name" value="Cyt_c_oxidase-like_su3"/>
</dbReference>
<dbReference type="PANTHER" id="PTHR11403:SF6">
    <property type="entry name" value="NITRIC OXIDE REDUCTASE SUBUNIT E"/>
    <property type="match status" value="1"/>
</dbReference>
<feature type="transmembrane region" description="Helical" evidence="7">
    <location>
        <begin position="164"/>
        <end position="183"/>
    </location>
</feature>
<dbReference type="GO" id="GO:0019646">
    <property type="term" value="P:aerobic electron transport chain"/>
    <property type="evidence" value="ECO:0007669"/>
    <property type="project" value="InterPro"/>
</dbReference>
<comment type="subcellular location">
    <subcellularLocation>
        <location evidence="6">Cell membrane</location>
        <topology evidence="6">Multi-pass membrane protein</topology>
    </subcellularLocation>
    <subcellularLocation>
        <location evidence="1">Membrane</location>
        <topology evidence="1">Multi-pass membrane protein</topology>
    </subcellularLocation>
</comment>
<dbReference type="Pfam" id="PF00510">
    <property type="entry name" value="COX3"/>
    <property type="match status" value="1"/>
</dbReference>
<dbReference type="AlphaFoldDB" id="A0A938B290"/>
<evidence type="ECO:0000256" key="1">
    <source>
        <dbReference type="ARBA" id="ARBA00004141"/>
    </source>
</evidence>
<accession>A0A938B290</accession>
<evidence type="ECO:0000256" key="4">
    <source>
        <dbReference type="ARBA" id="ARBA00022989"/>
    </source>
</evidence>
<comment type="caution">
    <text evidence="9">The sequence shown here is derived from an EMBL/GenBank/DDBJ whole genome shotgun (WGS) entry which is preliminary data.</text>
</comment>
<comment type="similarity">
    <text evidence="2 6">Belongs to the cytochrome c oxidase subunit 3 family.</text>
</comment>
<keyword evidence="3 6" id="KW-0812">Transmembrane</keyword>
<dbReference type="InterPro" id="IPR024791">
    <property type="entry name" value="Cyt_c/ubiquinol_Oxase_su3"/>
</dbReference>
<evidence type="ECO:0000256" key="6">
    <source>
        <dbReference type="RuleBase" id="RU003376"/>
    </source>
</evidence>
<feature type="domain" description="Heme-copper oxidase subunit III family profile" evidence="8">
    <location>
        <begin position="30"/>
        <end position="220"/>
    </location>
</feature>
<feature type="transmembrane region" description="Helical" evidence="7">
    <location>
        <begin position="199"/>
        <end position="218"/>
    </location>
</feature>
<sequence length="221" mass="24678">MAHRRCTLTEHSSALAHHFDSLEQQYASANLGMWLFLLTEIMFFGGLFAGYTVYRTFYPDAFIAGSHHLDITLGGINTVVLLASSLTMALAVHAAQSGQRQQLVNFLLLTIVCGLLFLGIKAVEYSHKFADHLVPGKHFVFEGPLAGQVQLFFSFYFGMTGMHAVHMVIGIGLLGILTLQAWRGQLSPTYAAPVEMLGLYWHFVDIVWIFLFPLLYLLGRH</sequence>
<protein>
    <submittedName>
        <fullName evidence="9">Cytochrome c oxidase subunit 3 family protein</fullName>
    </submittedName>
</protein>
<feature type="transmembrane region" description="Helical" evidence="7">
    <location>
        <begin position="71"/>
        <end position="91"/>
    </location>
</feature>
<feature type="transmembrane region" description="Helical" evidence="7">
    <location>
        <begin position="31"/>
        <end position="51"/>
    </location>
</feature>
<evidence type="ECO:0000259" key="8">
    <source>
        <dbReference type="PROSITE" id="PS50253"/>
    </source>
</evidence>
<feature type="transmembrane region" description="Helical" evidence="7">
    <location>
        <begin position="103"/>
        <end position="120"/>
    </location>
</feature>
<dbReference type="GO" id="GO:0005886">
    <property type="term" value="C:plasma membrane"/>
    <property type="evidence" value="ECO:0007669"/>
    <property type="project" value="UniProtKB-SubCell"/>
</dbReference>
<organism evidence="9 10">
    <name type="scientific">Tectimicrobiota bacterium</name>
    <dbReference type="NCBI Taxonomy" id="2528274"/>
    <lineage>
        <taxon>Bacteria</taxon>
        <taxon>Pseudomonadati</taxon>
        <taxon>Nitrospinota/Tectimicrobiota group</taxon>
        <taxon>Candidatus Tectimicrobiota</taxon>
    </lineage>
</organism>
<dbReference type="PROSITE" id="PS50253">
    <property type="entry name" value="COX3"/>
    <property type="match status" value="1"/>
</dbReference>
<evidence type="ECO:0000313" key="10">
    <source>
        <dbReference type="Proteomes" id="UP000712673"/>
    </source>
</evidence>
<dbReference type="Proteomes" id="UP000712673">
    <property type="component" value="Unassembled WGS sequence"/>
</dbReference>
<dbReference type="InterPro" id="IPR035973">
    <property type="entry name" value="Cyt_c_oxidase_su3-like_sf"/>
</dbReference>
<evidence type="ECO:0000313" key="9">
    <source>
        <dbReference type="EMBL" id="MBM3225822.1"/>
    </source>
</evidence>
<name>A0A938B290_UNCTE</name>
<dbReference type="CDD" id="cd02862">
    <property type="entry name" value="NorE_like"/>
    <property type="match status" value="1"/>
</dbReference>
<dbReference type="InterPro" id="IPR013833">
    <property type="entry name" value="Cyt_c_oxidase_su3_a-hlx"/>
</dbReference>